<protein>
    <recommendedName>
        <fullName evidence="5">Rieske domain-containing protein</fullName>
    </recommendedName>
</protein>
<keyword evidence="1" id="KW-0001">2Fe-2S</keyword>
<comment type="caution">
    <text evidence="6">The sequence shown here is derived from an EMBL/GenBank/DDBJ whole genome shotgun (WGS) entry which is preliminary data.</text>
</comment>
<evidence type="ECO:0000259" key="5">
    <source>
        <dbReference type="PROSITE" id="PS51296"/>
    </source>
</evidence>
<dbReference type="PROSITE" id="PS51257">
    <property type="entry name" value="PROKAR_LIPOPROTEIN"/>
    <property type="match status" value="1"/>
</dbReference>
<dbReference type="GeneID" id="93366076"/>
<dbReference type="InterPro" id="IPR036922">
    <property type="entry name" value="Rieske_2Fe-2S_sf"/>
</dbReference>
<keyword evidence="7" id="KW-1185">Reference proteome</keyword>
<evidence type="ECO:0000313" key="7">
    <source>
        <dbReference type="Proteomes" id="UP000004295"/>
    </source>
</evidence>
<dbReference type="STRING" id="553175.POREN0001_1720"/>
<keyword evidence="2" id="KW-0479">Metal-binding</keyword>
<dbReference type="GO" id="GO:0046872">
    <property type="term" value="F:metal ion binding"/>
    <property type="evidence" value="ECO:0007669"/>
    <property type="project" value="UniProtKB-KW"/>
</dbReference>
<evidence type="ECO:0000256" key="3">
    <source>
        <dbReference type="ARBA" id="ARBA00023004"/>
    </source>
</evidence>
<name>C3JBI6_POREA</name>
<dbReference type="GO" id="GO:0051537">
    <property type="term" value="F:2 iron, 2 sulfur cluster binding"/>
    <property type="evidence" value="ECO:0007669"/>
    <property type="project" value="UniProtKB-KW"/>
</dbReference>
<organism evidence="6 7">
    <name type="scientific">Porphyromonas endodontalis (strain ATCC 35406 / DSM 24491 / JCM 8526 / CCUG 16442 / BCRC 14492 / NCTC 13058 / HG 370)</name>
    <name type="common">Bacteroides endodontalis</name>
    <dbReference type="NCBI Taxonomy" id="553175"/>
    <lineage>
        <taxon>Bacteria</taxon>
        <taxon>Pseudomonadati</taxon>
        <taxon>Bacteroidota</taxon>
        <taxon>Bacteroidia</taxon>
        <taxon>Bacteroidales</taxon>
        <taxon>Porphyromonadaceae</taxon>
        <taxon>Porphyromonas</taxon>
    </lineage>
</organism>
<gene>
    <name evidence="6" type="ORF">POREN0001_1720</name>
</gene>
<dbReference type="eggNOG" id="COG2146">
    <property type="taxonomic scope" value="Bacteria"/>
</dbReference>
<evidence type="ECO:0000256" key="4">
    <source>
        <dbReference type="ARBA" id="ARBA00023014"/>
    </source>
</evidence>
<dbReference type="PROSITE" id="PS51296">
    <property type="entry name" value="RIESKE"/>
    <property type="match status" value="1"/>
</dbReference>
<dbReference type="EMBL" id="ACNN01000026">
    <property type="protein sequence ID" value="EEN82320.1"/>
    <property type="molecule type" value="Genomic_DNA"/>
</dbReference>
<proteinExistence type="predicted"/>
<evidence type="ECO:0000256" key="2">
    <source>
        <dbReference type="ARBA" id="ARBA00022723"/>
    </source>
</evidence>
<evidence type="ECO:0000256" key="1">
    <source>
        <dbReference type="ARBA" id="ARBA00022714"/>
    </source>
</evidence>
<reference evidence="6 7" key="1">
    <citation type="submission" date="2009-04" db="EMBL/GenBank/DDBJ databases">
        <authorList>
            <person name="Sebastian Y."/>
            <person name="Madupu R."/>
            <person name="Durkin A.S."/>
            <person name="Torralba M."/>
            <person name="Methe B."/>
            <person name="Sutton G.G."/>
            <person name="Strausberg R.L."/>
            <person name="Nelson K.E."/>
        </authorList>
    </citation>
    <scope>NUCLEOTIDE SEQUENCE [LARGE SCALE GENOMIC DNA]</scope>
    <source>
        <strain evidence="7">ATCC 35406 / DSM 24491 / JCM 8526 / CCUG 16442 / BCRC 14492 / NCTC 13058 / HG 370</strain>
    </source>
</reference>
<keyword evidence="4" id="KW-0411">Iron-sulfur</keyword>
<dbReference type="AlphaFoldDB" id="C3JBI6"/>
<dbReference type="Proteomes" id="UP000004295">
    <property type="component" value="Unassembled WGS sequence"/>
</dbReference>
<accession>C3JBI6</accession>
<sequence>MVHPKTLYLWITLLLLSSCGVDVRSTVPDAPVYYEIDFASSEAIPLRQPSGYLRIEERTIENSAIGFGGLLVVHSMLENGVYYAYDLACPHEVSADVRLFVNDQLEAECPQCHSTYSILYGGGGPTGGPTKAPLRNYATQRTSRGLLVYNRY</sequence>
<keyword evidence="3" id="KW-0408">Iron</keyword>
<dbReference type="Gene3D" id="2.102.10.10">
    <property type="entry name" value="Rieske [2Fe-2S] iron-sulphur domain"/>
    <property type="match status" value="1"/>
</dbReference>
<dbReference type="RefSeq" id="WP_004334072.1">
    <property type="nucleotide sequence ID" value="NZ_ACNN01000026.1"/>
</dbReference>
<evidence type="ECO:0000313" key="6">
    <source>
        <dbReference type="EMBL" id="EEN82320.1"/>
    </source>
</evidence>
<dbReference type="InterPro" id="IPR017941">
    <property type="entry name" value="Rieske_2Fe-2S"/>
</dbReference>
<feature type="domain" description="Rieske" evidence="5">
    <location>
        <begin position="51"/>
        <end position="148"/>
    </location>
</feature>